<dbReference type="GeneID" id="5718126"/>
<feature type="region of interest" description="Disordered" evidence="1">
    <location>
        <begin position="63"/>
        <end position="100"/>
    </location>
</feature>
<feature type="compositionally biased region" description="Polar residues" evidence="1">
    <location>
        <begin position="143"/>
        <end position="178"/>
    </location>
</feature>
<organism evidence="2 3">
    <name type="scientific">Chlamydomonas reinhardtii</name>
    <name type="common">Chlamydomonas smithii</name>
    <dbReference type="NCBI Taxonomy" id="3055"/>
    <lineage>
        <taxon>Eukaryota</taxon>
        <taxon>Viridiplantae</taxon>
        <taxon>Chlorophyta</taxon>
        <taxon>core chlorophytes</taxon>
        <taxon>Chlorophyceae</taxon>
        <taxon>CS clade</taxon>
        <taxon>Chlamydomonadales</taxon>
        <taxon>Chlamydomonadaceae</taxon>
        <taxon>Chlamydomonas</taxon>
    </lineage>
</organism>
<name>A0A2K3DKS9_CHLRE</name>
<keyword evidence="3" id="KW-1185">Reference proteome</keyword>
<proteinExistence type="predicted"/>
<dbReference type="OrthoDB" id="544367at2759"/>
<evidence type="ECO:0000313" key="3">
    <source>
        <dbReference type="Proteomes" id="UP000006906"/>
    </source>
</evidence>
<accession>A0A2K3DKS9</accession>
<protein>
    <submittedName>
        <fullName evidence="2">Uncharacterized protein</fullName>
    </submittedName>
</protein>
<feature type="region of interest" description="Disordered" evidence="1">
    <location>
        <begin position="123"/>
        <end position="198"/>
    </location>
</feature>
<dbReference type="ExpressionAtlas" id="A0A2K3DKS9">
    <property type="expression patterns" value="baseline and differential"/>
</dbReference>
<dbReference type="InParanoid" id="A0A2K3DKS9"/>
<dbReference type="AlphaFoldDB" id="A0A2K3DKS9"/>
<dbReference type="Proteomes" id="UP000006906">
    <property type="component" value="Chromosome 7"/>
</dbReference>
<dbReference type="RefSeq" id="XP_042922991.1">
    <property type="nucleotide sequence ID" value="XM_043064423.1"/>
</dbReference>
<gene>
    <name evidence="2" type="ORF">CHLRE_07g344260v5</name>
</gene>
<evidence type="ECO:0000256" key="1">
    <source>
        <dbReference type="SAM" id="MobiDB-lite"/>
    </source>
</evidence>
<feature type="compositionally biased region" description="Polar residues" evidence="1">
    <location>
        <begin position="91"/>
        <end position="100"/>
    </location>
</feature>
<dbReference type="KEGG" id="cre:CHLRE_07g344260v5"/>
<dbReference type="EMBL" id="CM008968">
    <property type="protein sequence ID" value="PNW81147.1"/>
    <property type="molecule type" value="Genomic_DNA"/>
</dbReference>
<dbReference type="Gramene" id="PNW81147">
    <property type="protein sequence ID" value="PNW81147"/>
    <property type="gene ID" value="CHLRE_07g344260v5"/>
</dbReference>
<reference evidence="2 3" key="1">
    <citation type="journal article" date="2007" name="Science">
        <title>The Chlamydomonas genome reveals the evolution of key animal and plant functions.</title>
        <authorList>
            <person name="Merchant S.S."/>
            <person name="Prochnik S.E."/>
            <person name="Vallon O."/>
            <person name="Harris E.H."/>
            <person name="Karpowicz S.J."/>
            <person name="Witman G.B."/>
            <person name="Terry A."/>
            <person name="Salamov A."/>
            <person name="Fritz-Laylin L.K."/>
            <person name="Marechal-Drouard L."/>
            <person name="Marshall W.F."/>
            <person name="Qu L.H."/>
            <person name="Nelson D.R."/>
            <person name="Sanderfoot A.A."/>
            <person name="Spalding M.H."/>
            <person name="Kapitonov V.V."/>
            <person name="Ren Q."/>
            <person name="Ferris P."/>
            <person name="Lindquist E."/>
            <person name="Shapiro H."/>
            <person name="Lucas S.M."/>
            <person name="Grimwood J."/>
            <person name="Schmutz J."/>
            <person name="Cardol P."/>
            <person name="Cerutti H."/>
            <person name="Chanfreau G."/>
            <person name="Chen C.L."/>
            <person name="Cognat V."/>
            <person name="Croft M.T."/>
            <person name="Dent R."/>
            <person name="Dutcher S."/>
            <person name="Fernandez E."/>
            <person name="Fukuzawa H."/>
            <person name="Gonzalez-Ballester D."/>
            <person name="Gonzalez-Halphen D."/>
            <person name="Hallmann A."/>
            <person name="Hanikenne M."/>
            <person name="Hippler M."/>
            <person name="Inwood W."/>
            <person name="Jabbari K."/>
            <person name="Kalanon M."/>
            <person name="Kuras R."/>
            <person name="Lefebvre P.A."/>
            <person name="Lemaire S.D."/>
            <person name="Lobanov A.V."/>
            <person name="Lohr M."/>
            <person name="Manuell A."/>
            <person name="Meier I."/>
            <person name="Mets L."/>
            <person name="Mittag M."/>
            <person name="Mittelmeier T."/>
            <person name="Moroney J.V."/>
            <person name="Moseley J."/>
            <person name="Napoli C."/>
            <person name="Nedelcu A.M."/>
            <person name="Niyogi K."/>
            <person name="Novoselov S.V."/>
            <person name="Paulsen I.T."/>
            <person name="Pazour G."/>
            <person name="Purton S."/>
            <person name="Ral J.P."/>
            <person name="Riano-Pachon D.M."/>
            <person name="Riekhof W."/>
            <person name="Rymarquis L."/>
            <person name="Schroda M."/>
            <person name="Stern D."/>
            <person name="Umen J."/>
            <person name="Willows R."/>
            <person name="Wilson N."/>
            <person name="Zimmer S.L."/>
            <person name="Allmer J."/>
            <person name="Balk J."/>
            <person name="Bisova K."/>
            <person name="Chen C.J."/>
            <person name="Elias M."/>
            <person name="Gendler K."/>
            <person name="Hauser C."/>
            <person name="Lamb M.R."/>
            <person name="Ledford H."/>
            <person name="Long J.C."/>
            <person name="Minagawa J."/>
            <person name="Page M.D."/>
            <person name="Pan J."/>
            <person name="Pootakham W."/>
            <person name="Roje S."/>
            <person name="Rose A."/>
            <person name="Stahlberg E."/>
            <person name="Terauchi A.M."/>
            <person name="Yang P."/>
            <person name="Ball S."/>
            <person name="Bowler C."/>
            <person name="Dieckmann C.L."/>
            <person name="Gladyshev V.N."/>
            <person name="Green P."/>
            <person name="Jorgensen R."/>
            <person name="Mayfield S."/>
            <person name="Mueller-Roeber B."/>
            <person name="Rajamani S."/>
            <person name="Sayre R.T."/>
            <person name="Brokstein P."/>
            <person name="Dubchak I."/>
            <person name="Goodstein D."/>
            <person name="Hornick L."/>
            <person name="Huang Y.W."/>
            <person name="Jhaveri J."/>
            <person name="Luo Y."/>
            <person name="Martinez D."/>
            <person name="Ngau W.C."/>
            <person name="Otillar B."/>
            <person name="Poliakov A."/>
            <person name="Porter A."/>
            <person name="Szajkowski L."/>
            <person name="Werner G."/>
            <person name="Zhou K."/>
            <person name="Grigoriev I.V."/>
            <person name="Rokhsar D.S."/>
            <person name="Grossman A.R."/>
        </authorList>
    </citation>
    <scope>NUCLEOTIDE SEQUENCE [LARGE SCALE GENOMIC DNA]</scope>
    <source>
        <strain evidence="3">CC-503</strain>
    </source>
</reference>
<evidence type="ECO:0000313" key="2">
    <source>
        <dbReference type="EMBL" id="PNW81147.1"/>
    </source>
</evidence>
<dbReference type="PaxDb" id="3055-EDP03905"/>
<sequence>MASVIRLAVAEAIRAETSGADQINLLAFLMCMTDTQLSVLRETDTSEFFVKFVRASKALRAGATAGPVVESTSRAGGIAGAPAAEHPRDQQAPSPTSSAPCKSVNTWWPACWLGSVTPLWQMRGGDAGSQQRQHEDLAAASTMPVSTDPPSVVSTHTAGATNSLPGSSPFPSKHLSTCRQRRSHCAGPPHAASADGTL</sequence>